<name>A0A0H2RG03_9AGAM</name>
<organism evidence="1 2">
    <name type="scientific">Schizopora paradoxa</name>
    <dbReference type="NCBI Taxonomy" id="27342"/>
    <lineage>
        <taxon>Eukaryota</taxon>
        <taxon>Fungi</taxon>
        <taxon>Dikarya</taxon>
        <taxon>Basidiomycota</taxon>
        <taxon>Agaricomycotina</taxon>
        <taxon>Agaricomycetes</taxon>
        <taxon>Hymenochaetales</taxon>
        <taxon>Schizoporaceae</taxon>
        <taxon>Schizopora</taxon>
    </lineage>
</organism>
<dbReference type="AlphaFoldDB" id="A0A0H2RG03"/>
<dbReference type="EMBL" id="KQ086025">
    <property type="protein sequence ID" value="KLO10477.1"/>
    <property type="molecule type" value="Genomic_DNA"/>
</dbReference>
<gene>
    <name evidence="1" type="ORF">SCHPADRAFT_517002</name>
</gene>
<reference evidence="1 2" key="1">
    <citation type="submission" date="2015-04" db="EMBL/GenBank/DDBJ databases">
        <title>Complete genome sequence of Schizopora paradoxa KUC8140, a cosmopolitan wood degrader in East Asia.</title>
        <authorList>
            <consortium name="DOE Joint Genome Institute"/>
            <person name="Min B."/>
            <person name="Park H."/>
            <person name="Jang Y."/>
            <person name="Kim J.-J."/>
            <person name="Kim K.H."/>
            <person name="Pangilinan J."/>
            <person name="Lipzen A."/>
            <person name="Riley R."/>
            <person name="Grigoriev I.V."/>
            <person name="Spatafora J.W."/>
            <person name="Choi I.-G."/>
        </authorList>
    </citation>
    <scope>NUCLEOTIDE SEQUENCE [LARGE SCALE GENOMIC DNA]</scope>
    <source>
        <strain evidence="1 2">KUC8140</strain>
    </source>
</reference>
<accession>A0A0H2RG03</accession>
<sequence length="132" mass="15209">MSNLENLCKVFSGKKYVTIHSVEFPSNGGARPNSVFALIGDKEVETKRYGKNKNVWNFPERTIAFDDEKLRIQLRLNNLPWSRREKLIWEPEGPEQTEELAVSEFVTHVGTRNPTDSSESCKLIRTIIQTKE</sequence>
<evidence type="ECO:0000313" key="1">
    <source>
        <dbReference type="EMBL" id="KLO10477.1"/>
    </source>
</evidence>
<proteinExistence type="predicted"/>
<dbReference type="InParanoid" id="A0A0H2RG03"/>
<protein>
    <submittedName>
        <fullName evidence="1">Uncharacterized protein</fullName>
    </submittedName>
</protein>
<evidence type="ECO:0000313" key="2">
    <source>
        <dbReference type="Proteomes" id="UP000053477"/>
    </source>
</evidence>
<keyword evidence="2" id="KW-1185">Reference proteome</keyword>
<dbReference type="Proteomes" id="UP000053477">
    <property type="component" value="Unassembled WGS sequence"/>
</dbReference>